<feature type="transmembrane region" description="Helical" evidence="10">
    <location>
        <begin position="254"/>
        <end position="278"/>
    </location>
</feature>
<protein>
    <recommendedName>
        <fullName evidence="3">NADH-quinone oxidoreductase subunit M</fullName>
    </recommendedName>
    <alternativeName>
        <fullName evidence="7">NADH dehydrogenase I subunit M</fullName>
    </alternativeName>
    <alternativeName>
        <fullName evidence="8">NDH-1 subunit M</fullName>
    </alternativeName>
</protein>
<evidence type="ECO:0000256" key="4">
    <source>
        <dbReference type="ARBA" id="ARBA00022692"/>
    </source>
</evidence>
<feature type="transmembrane region" description="Helical" evidence="10">
    <location>
        <begin position="143"/>
        <end position="160"/>
    </location>
</feature>
<evidence type="ECO:0000256" key="8">
    <source>
        <dbReference type="ARBA" id="ARBA00032798"/>
    </source>
</evidence>
<dbReference type="RefSeq" id="WP_005371044.1">
    <property type="nucleotide sequence ID" value="NZ_CM001475.1"/>
</dbReference>
<evidence type="ECO:0000259" key="11">
    <source>
        <dbReference type="Pfam" id="PF00361"/>
    </source>
</evidence>
<dbReference type="AlphaFoldDB" id="H8GKX2"/>
<evidence type="ECO:0000256" key="2">
    <source>
        <dbReference type="ARBA" id="ARBA00009025"/>
    </source>
</evidence>
<reference evidence="12 13" key="1">
    <citation type="journal article" date="2013" name="Genome Announc.">
        <title>Genome Sequence of the Obligate Gammaproteobacterial Methanotroph Methylomicrobium album Strain BG8.</title>
        <authorList>
            <person name="Kits K.D."/>
            <person name="Kalyuzhnaya M.G."/>
            <person name="Klotz M.G."/>
            <person name="Jetten M.S."/>
            <person name="Op den Camp H.J."/>
            <person name="Vuilleumier S."/>
            <person name="Bringel F."/>
            <person name="Dispirito A.A."/>
            <person name="Murrell J.C."/>
            <person name="Bruce D."/>
            <person name="Cheng J.F."/>
            <person name="Copeland A."/>
            <person name="Goodwin L."/>
            <person name="Hauser L."/>
            <person name="Lajus A."/>
            <person name="Land M.L."/>
            <person name="Lapidus A."/>
            <person name="Lucas S."/>
            <person name="Medigue C."/>
            <person name="Pitluck S."/>
            <person name="Woyke T."/>
            <person name="Zeytun A."/>
            <person name="Stein L.Y."/>
        </authorList>
    </citation>
    <scope>NUCLEOTIDE SEQUENCE [LARGE SCALE GENOMIC DNA]</scope>
    <source>
        <strain evidence="12 13">BG8</strain>
    </source>
</reference>
<feature type="transmembrane region" description="Helical" evidence="10">
    <location>
        <begin position="172"/>
        <end position="197"/>
    </location>
</feature>
<dbReference type="HOGENOM" id="CLU_007100_4_4_6"/>
<dbReference type="EMBL" id="CM001475">
    <property type="protein sequence ID" value="EIC29294.1"/>
    <property type="molecule type" value="Genomic_DNA"/>
</dbReference>
<evidence type="ECO:0000256" key="3">
    <source>
        <dbReference type="ARBA" id="ARBA00019906"/>
    </source>
</evidence>
<dbReference type="GO" id="GO:0048039">
    <property type="term" value="F:ubiquinone binding"/>
    <property type="evidence" value="ECO:0007669"/>
    <property type="project" value="TreeGrafter"/>
</dbReference>
<sequence>MMLSSLIAVLFLGGIAAWTAERWNPSAPRWIAIGTLALEALLAGSQFAGLDASATLLSTPGLSSAWLAEVDLPWIPRFGIDFHLAADGLSLLLIALTVLLGFMAASSSWTEIGQRTGFFYFNLLTCLAGTVGVFLAVDLFLFFLFWEVMIVPMYFLISIWGHENRIYAAIKFVIFTQVSSLLMLISIIVLALVHYHATGAFTFDYFVLLNARLDPELSIWLMLGFFIAFTVKLPAVPFHTWLPDAHTQAPTGGSVILAGVLLKTGAYGLLRFVIPLFPDAAHRFAPVALALGVVSVLYAALMAFAQSDFKRLVAYTSVSHMGFILLGAFSWNLLAMQGAVVTMLAHGLSAGALFMIAGSLQHRLHSREFGKMGGLWQVIPQLSAFTLFFIMATLGLPGLGNFVGEFLVLIGVFQANTAAAAVAALALILSPVYALIVIQRAYHGPLQTRPLLADCSVRELASLGLLVAALVWLGLHPQAVLDVSKPALQPWVQNLNAKET</sequence>
<dbReference type="GO" id="GO:0016020">
    <property type="term" value="C:membrane"/>
    <property type="evidence" value="ECO:0007669"/>
    <property type="project" value="UniProtKB-SubCell"/>
</dbReference>
<comment type="similarity">
    <text evidence="2">Belongs to the complex I subunit 4 family.</text>
</comment>
<feature type="transmembrane region" description="Helical" evidence="10">
    <location>
        <begin position="406"/>
        <end position="436"/>
    </location>
</feature>
<dbReference type="InterPro" id="IPR010227">
    <property type="entry name" value="NADH_Q_OxRdtase_chainM/4"/>
</dbReference>
<dbReference type="PANTHER" id="PTHR43507:SF1">
    <property type="entry name" value="NADH-UBIQUINONE OXIDOREDUCTASE CHAIN 4"/>
    <property type="match status" value="1"/>
</dbReference>
<evidence type="ECO:0000256" key="5">
    <source>
        <dbReference type="ARBA" id="ARBA00022989"/>
    </source>
</evidence>
<evidence type="ECO:0000313" key="13">
    <source>
        <dbReference type="Proteomes" id="UP000005090"/>
    </source>
</evidence>
<feature type="transmembrane region" description="Helical" evidence="10">
    <location>
        <begin position="217"/>
        <end position="242"/>
    </location>
</feature>
<dbReference type="Proteomes" id="UP000005090">
    <property type="component" value="Chromosome"/>
</dbReference>
<feature type="domain" description="NADH:quinone oxidoreductase/Mrp antiporter transmembrane" evidence="11">
    <location>
        <begin position="136"/>
        <end position="424"/>
    </location>
</feature>
<keyword evidence="13" id="KW-1185">Reference proteome</keyword>
<accession>H8GKX2</accession>
<evidence type="ECO:0000256" key="6">
    <source>
        <dbReference type="ARBA" id="ARBA00023136"/>
    </source>
</evidence>
<evidence type="ECO:0000256" key="7">
    <source>
        <dbReference type="ARBA" id="ARBA00031584"/>
    </source>
</evidence>
<feature type="transmembrane region" description="Helical" evidence="10">
    <location>
        <begin position="378"/>
        <end position="400"/>
    </location>
</feature>
<keyword evidence="4 9" id="KW-0812">Transmembrane</keyword>
<feature type="transmembrane region" description="Helical" evidence="10">
    <location>
        <begin position="284"/>
        <end position="305"/>
    </location>
</feature>
<dbReference type="PRINTS" id="PR01437">
    <property type="entry name" value="NUOXDRDTASE4"/>
</dbReference>
<feature type="transmembrane region" description="Helical" evidence="10">
    <location>
        <begin position="117"/>
        <end position="137"/>
    </location>
</feature>
<proteinExistence type="inferred from homology"/>
<dbReference type="GO" id="GO:0015990">
    <property type="term" value="P:electron transport coupled proton transport"/>
    <property type="evidence" value="ECO:0007669"/>
    <property type="project" value="TreeGrafter"/>
</dbReference>
<evidence type="ECO:0000256" key="10">
    <source>
        <dbReference type="SAM" id="Phobius"/>
    </source>
</evidence>
<dbReference type="STRING" id="686340.Metal_1511"/>
<feature type="transmembrane region" description="Helical" evidence="10">
    <location>
        <begin position="337"/>
        <end position="357"/>
    </location>
</feature>
<dbReference type="GO" id="GO:0003954">
    <property type="term" value="F:NADH dehydrogenase activity"/>
    <property type="evidence" value="ECO:0007669"/>
    <property type="project" value="TreeGrafter"/>
</dbReference>
<feature type="transmembrane region" description="Helical" evidence="10">
    <location>
        <begin position="82"/>
        <end position="105"/>
    </location>
</feature>
<organism evidence="12 13">
    <name type="scientific">Methylomicrobium album BG8</name>
    <dbReference type="NCBI Taxonomy" id="686340"/>
    <lineage>
        <taxon>Bacteria</taxon>
        <taxon>Pseudomonadati</taxon>
        <taxon>Pseudomonadota</taxon>
        <taxon>Gammaproteobacteria</taxon>
        <taxon>Methylococcales</taxon>
        <taxon>Methylococcaceae</taxon>
        <taxon>Methylomicrobium</taxon>
    </lineage>
</organism>
<feature type="transmembrane region" description="Helical" evidence="10">
    <location>
        <begin position="312"/>
        <end position="331"/>
    </location>
</feature>
<evidence type="ECO:0000313" key="12">
    <source>
        <dbReference type="EMBL" id="EIC29294.1"/>
    </source>
</evidence>
<dbReference type="InterPro" id="IPR001750">
    <property type="entry name" value="ND/Mrp_TM"/>
</dbReference>
<dbReference type="Pfam" id="PF00361">
    <property type="entry name" value="Proton_antipo_M"/>
    <property type="match status" value="1"/>
</dbReference>
<dbReference type="GO" id="GO:0042773">
    <property type="term" value="P:ATP synthesis coupled electron transport"/>
    <property type="evidence" value="ECO:0007669"/>
    <property type="project" value="InterPro"/>
</dbReference>
<dbReference type="GO" id="GO:0008137">
    <property type="term" value="F:NADH dehydrogenase (ubiquinone) activity"/>
    <property type="evidence" value="ECO:0007669"/>
    <property type="project" value="InterPro"/>
</dbReference>
<keyword evidence="6 10" id="KW-0472">Membrane</keyword>
<dbReference type="InterPro" id="IPR003918">
    <property type="entry name" value="NADH_UbQ_OxRdtase"/>
</dbReference>
<keyword evidence="5 10" id="KW-1133">Transmembrane helix</keyword>
<dbReference type="GO" id="GO:0012505">
    <property type="term" value="C:endomembrane system"/>
    <property type="evidence" value="ECO:0007669"/>
    <property type="project" value="UniProtKB-SubCell"/>
</dbReference>
<evidence type="ECO:0000256" key="1">
    <source>
        <dbReference type="ARBA" id="ARBA00004127"/>
    </source>
</evidence>
<dbReference type="PANTHER" id="PTHR43507">
    <property type="entry name" value="NADH-UBIQUINONE OXIDOREDUCTASE CHAIN 4"/>
    <property type="match status" value="1"/>
</dbReference>
<gene>
    <name evidence="12" type="ORF">Metal_1511</name>
</gene>
<evidence type="ECO:0000256" key="9">
    <source>
        <dbReference type="RuleBase" id="RU000320"/>
    </source>
</evidence>
<dbReference type="eggNOG" id="COG1008">
    <property type="taxonomic scope" value="Bacteria"/>
</dbReference>
<dbReference type="NCBIfam" id="TIGR01972">
    <property type="entry name" value="NDH_I_M"/>
    <property type="match status" value="1"/>
</dbReference>
<name>H8GKX2_METAL</name>
<comment type="subcellular location">
    <subcellularLocation>
        <location evidence="1">Endomembrane system</location>
        <topology evidence="1">Multi-pass membrane protein</topology>
    </subcellularLocation>
    <subcellularLocation>
        <location evidence="9">Membrane</location>
        <topology evidence="9">Multi-pass membrane protein</topology>
    </subcellularLocation>
</comment>